<dbReference type="PANTHER" id="PTHR43302">
    <property type="entry name" value="TRANSPORTER ARSB-RELATED"/>
    <property type="match status" value="1"/>
</dbReference>
<evidence type="ECO:0000256" key="1">
    <source>
        <dbReference type="ARBA" id="ARBA00004651"/>
    </source>
</evidence>
<feature type="transmembrane region" description="Helical" evidence="8">
    <location>
        <begin position="278"/>
        <end position="300"/>
    </location>
</feature>
<sequence>MDLQTFFAIAIFLITLILIIWQPKNLGIGYTACAGAILALIAGVVNFDDVIAVTDIVWNATLAFVAIIIISLILDEIGLFEWAALHMARIAGGNGIKMFVYISVLGAIVAALFANDGAALILTPIVLAMVRALKFKETFILPFIMASGFIADTTSLPLIVSNLVNIVSADFFGIGFLEYASRMIIPNLFSLVASIIVLYLFFRKDIPRDYDLNDLKSPVTAIRDQRMFRISWIVLAVLLAGYFASGIFDIPVSIIAGAIAIIFLLMGRRSEAVNTAKVVKGAPWAIVFFSVGMYVVVYGLRNVGLTDLLANVIGAAAEQGLFVATISMGFIAAILSSIMNNMPTVMIDALAIADTNTTGVIKEALIYANVIGSDLGPKITPIGSLATLLWLHVLRTKGVRISWGYYFKIGIILTVPTLFVTLVGLYLTLLLF</sequence>
<evidence type="ECO:0000256" key="4">
    <source>
        <dbReference type="ARBA" id="ARBA00022692"/>
    </source>
</evidence>
<evidence type="ECO:0000256" key="6">
    <source>
        <dbReference type="ARBA" id="ARBA00022989"/>
    </source>
</evidence>
<reference evidence="10" key="1">
    <citation type="journal article" date="2019" name="Int. J. Syst. Evol. Microbiol.">
        <title>The Global Catalogue of Microorganisms (GCM) 10K type strain sequencing project: providing services to taxonomists for standard genome sequencing and annotation.</title>
        <authorList>
            <consortium name="The Broad Institute Genomics Platform"/>
            <consortium name="The Broad Institute Genome Sequencing Center for Infectious Disease"/>
            <person name="Wu L."/>
            <person name="Ma J."/>
        </authorList>
    </citation>
    <scope>NUCLEOTIDE SEQUENCE [LARGE SCALE GENOMIC DNA]</scope>
    <source>
        <strain evidence="10">CGMCC 4.7426</strain>
    </source>
</reference>
<keyword evidence="3" id="KW-1003">Cell membrane</keyword>
<evidence type="ECO:0000313" key="9">
    <source>
        <dbReference type="EMBL" id="MFC4559932.1"/>
    </source>
</evidence>
<feature type="transmembrane region" description="Helical" evidence="8">
    <location>
        <begin position="5"/>
        <end position="21"/>
    </location>
</feature>
<feature type="transmembrane region" description="Helical" evidence="8">
    <location>
        <begin position="405"/>
        <end position="429"/>
    </location>
</feature>
<protein>
    <recommendedName>
        <fullName evidence="8">Arsenical pump membrane protein</fullName>
    </recommendedName>
</protein>
<organism evidence="9 10">
    <name type="scientific">Virgibacillus kekensis</name>
    <dbReference type="NCBI Taxonomy" id="202261"/>
    <lineage>
        <taxon>Bacteria</taxon>
        <taxon>Bacillati</taxon>
        <taxon>Bacillota</taxon>
        <taxon>Bacilli</taxon>
        <taxon>Bacillales</taxon>
        <taxon>Bacillaceae</taxon>
        <taxon>Virgibacillus</taxon>
    </lineage>
</organism>
<keyword evidence="6 8" id="KW-1133">Transmembrane helix</keyword>
<feature type="transmembrane region" description="Helical" evidence="8">
    <location>
        <begin position="100"/>
        <end position="127"/>
    </location>
</feature>
<evidence type="ECO:0000256" key="7">
    <source>
        <dbReference type="ARBA" id="ARBA00023136"/>
    </source>
</evidence>
<keyword evidence="10" id="KW-1185">Reference proteome</keyword>
<feature type="transmembrane region" description="Helical" evidence="8">
    <location>
        <begin position="27"/>
        <end position="45"/>
    </location>
</feature>
<comment type="caution">
    <text evidence="9">The sequence shown here is derived from an EMBL/GenBank/DDBJ whole genome shotgun (WGS) entry which is preliminary data.</text>
</comment>
<evidence type="ECO:0000313" key="10">
    <source>
        <dbReference type="Proteomes" id="UP001595989"/>
    </source>
</evidence>
<evidence type="ECO:0000256" key="2">
    <source>
        <dbReference type="ARBA" id="ARBA00006433"/>
    </source>
</evidence>
<dbReference type="NCBIfam" id="TIGR00935">
    <property type="entry name" value="2a45"/>
    <property type="match status" value="1"/>
</dbReference>
<feature type="transmembrane region" description="Helical" evidence="8">
    <location>
        <begin position="227"/>
        <end position="244"/>
    </location>
</feature>
<dbReference type="EMBL" id="JBHSFU010000014">
    <property type="protein sequence ID" value="MFC4559932.1"/>
    <property type="molecule type" value="Genomic_DNA"/>
</dbReference>
<keyword evidence="5 8" id="KW-0059">Arsenical resistance</keyword>
<keyword evidence="8" id="KW-0813">Transport</keyword>
<dbReference type="Proteomes" id="UP001595989">
    <property type="component" value="Unassembled WGS sequence"/>
</dbReference>
<accession>A0ABV9DNE6</accession>
<dbReference type="PRINTS" id="PR00758">
    <property type="entry name" value="ARSENICPUMP"/>
</dbReference>
<feature type="transmembrane region" description="Helical" evidence="8">
    <location>
        <begin position="139"/>
        <end position="164"/>
    </location>
</feature>
<dbReference type="InterPro" id="IPR000802">
    <property type="entry name" value="Arsenical_pump_ArsB"/>
</dbReference>
<proteinExistence type="inferred from homology"/>
<feature type="transmembrane region" description="Helical" evidence="8">
    <location>
        <begin position="184"/>
        <end position="202"/>
    </location>
</feature>
<comment type="subcellular location">
    <subcellularLocation>
        <location evidence="1 8">Cell membrane</location>
        <topology evidence="1 8">Multi-pass membrane protein</topology>
    </subcellularLocation>
</comment>
<dbReference type="CDD" id="cd01118">
    <property type="entry name" value="ArsB_permease"/>
    <property type="match status" value="1"/>
</dbReference>
<keyword evidence="7 8" id="KW-0472">Membrane</keyword>
<evidence type="ECO:0000256" key="5">
    <source>
        <dbReference type="ARBA" id="ARBA00022849"/>
    </source>
</evidence>
<feature type="transmembrane region" description="Helical" evidence="8">
    <location>
        <begin position="57"/>
        <end position="80"/>
    </location>
</feature>
<dbReference type="PANTHER" id="PTHR43302:SF5">
    <property type="entry name" value="TRANSPORTER ARSB-RELATED"/>
    <property type="match status" value="1"/>
</dbReference>
<comment type="caution">
    <text evidence="8">Lacks conserved residue(s) required for the propagation of feature annotation.</text>
</comment>
<dbReference type="RefSeq" id="WP_390299087.1">
    <property type="nucleotide sequence ID" value="NZ_JBHSFU010000014.1"/>
</dbReference>
<feature type="transmembrane region" description="Helical" evidence="8">
    <location>
        <begin position="320"/>
        <end position="338"/>
    </location>
</feature>
<keyword evidence="4 8" id="KW-0812">Transmembrane</keyword>
<dbReference type="Pfam" id="PF02040">
    <property type="entry name" value="ArsB"/>
    <property type="match status" value="1"/>
</dbReference>
<comment type="similarity">
    <text evidence="2 8">Belongs to the ArsB family.</text>
</comment>
<dbReference type="NCBIfam" id="NF011980">
    <property type="entry name" value="PRK15445.1"/>
    <property type="match status" value="1"/>
</dbReference>
<evidence type="ECO:0000256" key="3">
    <source>
        <dbReference type="ARBA" id="ARBA00022475"/>
    </source>
</evidence>
<evidence type="ECO:0000256" key="8">
    <source>
        <dbReference type="RuleBase" id="RU004993"/>
    </source>
</evidence>
<gene>
    <name evidence="9" type="ORF">ACFO3D_17355</name>
</gene>
<name>A0ABV9DNE6_9BACI</name>
<comment type="function">
    <text evidence="8">Involved in arsenical resistance. Thought to form the channel of an arsenite pump.</text>
</comment>